<dbReference type="EMBL" id="PQXK01000102">
    <property type="protein sequence ID" value="TGO37229.1"/>
    <property type="molecule type" value="Genomic_DNA"/>
</dbReference>
<dbReference type="PANTHER" id="PTHR10183:SF397">
    <property type="entry name" value="CALPAIN CATALYTIC DOMAIN-CONTAINING PROTEIN"/>
    <property type="match status" value="1"/>
</dbReference>
<dbReference type="PROSITE" id="PS00139">
    <property type="entry name" value="THIOL_PROTEASE_CYS"/>
    <property type="match status" value="1"/>
</dbReference>
<comment type="caution">
    <text evidence="3">Lacks conserved residue(s) required for the propagation of feature annotation.</text>
</comment>
<dbReference type="AlphaFoldDB" id="A0A4Z1GP92"/>
<evidence type="ECO:0000259" key="5">
    <source>
        <dbReference type="PROSITE" id="PS50203"/>
    </source>
</evidence>
<evidence type="ECO:0000256" key="4">
    <source>
        <dbReference type="SAM" id="MobiDB-lite"/>
    </source>
</evidence>
<keyword evidence="7" id="KW-1185">Reference proteome</keyword>
<feature type="compositionally biased region" description="Polar residues" evidence="4">
    <location>
        <begin position="311"/>
        <end position="321"/>
    </location>
</feature>
<dbReference type="InterPro" id="IPR001300">
    <property type="entry name" value="Peptidase_C2_calpain_cat"/>
</dbReference>
<gene>
    <name evidence="6" type="ORF">BHYA_0102g00150</name>
</gene>
<dbReference type="Pfam" id="PF00648">
    <property type="entry name" value="Peptidase_C2"/>
    <property type="match status" value="1"/>
</dbReference>
<evidence type="ECO:0000256" key="3">
    <source>
        <dbReference type="PROSITE-ProRule" id="PRU00239"/>
    </source>
</evidence>
<protein>
    <recommendedName>
        <fullName evidence="5">Calpain catalytic domain-containing protein</fullName>
    </recommendedName>
</protein>
<feature type="region of interest" description="Disordered" evidence="4">
    <location>
        <begin position="311"/>
        <end position="333"/>
    </location>
</feature>
<evidence type="ECO:0000313" key="7">
    <source>
        <dbReference type="Proteomes" id="UP000297814"/>
    </source>
</evidence>
<feature type="domain" description="Calpain catalytic" evidence="5">
    <location>
        <begin position="81"/>
        <end position="164"/>
    </location>
</feature>
<evidence type="ECO:0000256" key="1">
    <source>
        <dbReference type="ARBA" id="ARBA00007623"/>
    </source>
</evidence>
<dbReference type="SUPFAM" id="SSF54001">
    <property type="entry name" value="Cysteine proteinases"/>
    <property type="match status" value="1"/>
</dbReference>
<proteinExistence type="inferred from homology"/>
<dbReference type="InterPro" id="IPR000169">
    <property type="entry name" value="Pept_cys_AS"/>
</dbReference>
<dbReference type="PANTHER" id="PTHR10183">
    <property type="entry name" value="CALPAIN"/>
    <property type="match status" value="1"/>
</dbReference>
<evidence type="ECO:0000256" key="2">
    <source>
        <dbReference type="PIRSR" id="PIRSR622684-1"/>
    </source>
</evidence>
<dbReference type="PROSITE" id="PS50203">
    <property type="entry name" value="CALPAIN_CAT"/>
    <property type="match status" value="1"/>
</dbReference>
<dbReference type="GO" id="GO:0006508">
    <property type="term" value="P:proteolysis"/>
    <property type="evidence" value="ECO:0007669"/>
    <property type="project" value="InterPro"/>
</dbReference>
<accession>A0A4Z1GP92</accession>
<sequence length="405" mass="46027">MVEIHQRRQTHYEIENLSRNRRTYCEAEKRVNMRFRDASFDIDWDLKWEKGNCLNTLDEIRFEVCKRALINPPSSGPKAVKRVHEIFDKPTFLGDKISPSDVRQGSLGDCWLMSSLTALANTKDGIQRICVEWDTNGEWIISIIDDKLFLKSPDWDSPSVHRHLLEQTDREDGLSHYSLLIVKIQIRHGFLFSKRLMLKETEVDEDEPEPWNAVCIVGFRVYSKDEGLVLNICEEGMEEEENELKEENEAGIDGDVEDTEDDKNTDKTGRNGKDGKLKYAARRDDSIPSDVATKIEPDKDSNITISGSHKVVTGTSSSVNNDAKDTPTEKQPQVATKNLEIEKDGDTQQKSALAISEATKDDIVKEPDSQCDIATSSDSLTRTQFSLIYVHVTFSVQFVLRISPQ</sequence>
<feature type="region of interest" description="Disordered" evidence="4">
    <location>
        <begin position="239"/>
        <end position="279"/>
    </location>
</feature>
<comment type="similarity">
    <text evidence="1">Belongs to the peptidase C2 family.</text>
</comment>
<evidence type="ECO:0000313" key="6">
    <source>
        <dbReference type="EMBL" id="TGO37229.1"/>
    </source>
</evidence>
<dbReference type="InterPro" id="IPR022684">
    <property type="entry name" value="Calpain_cysteine_protease"/>
</dbReference>
<dbReference type="Proteomes" id="UP000297814">
    <property type="component" value="Unassembled WGS sequence"/>
</dbReference>
<dbReference type="InterPro" id="IPR038765">
    <property type="entry name" value="Papain-like_cys_pep_sf"/>
</dbReference>
<feature type="compositionally biased region" description="Acidic residues" evidence="4">
    <location>
        <begin position="239"/>
        <end position="261"/>
    </location>
</feature>
<comment type="caution">
    <text evidence="6">The sequence shown here is derived from an EMBL/GenBank/DDBJ whole genome shotgun (WGS) entry which is preliminary data.</text>
</comment>
<reference evidence="6 7" key="1">
    <citation type="submission" date="2017-12" db="EMBL/GenBank/DDBJ databases">
        <title>Comparative genomics of Botrytis spp.</title>
        <authorList>
            <person name="Valero-Jimenez C.A."/>
            <person name="Tapia P."/>
            <person name="Veloso J."/>
            <person name="Silva-Moreno E."/>
            <person name="Staats M."/>
            <person name="Valdes J.H."/>
            <person name="Van Kan J.A.L."/>
        </authorList>
    </citation>
    <scope>NUCLEOTIDE SEQUENCE [LARGE SCALE GENOMIC DNA]</scope>
    <source>
        <strain evidence="6 7">Bh0001</strain>
    </source>
</reference>
<feature type="compositionally biased region" description="Basic and acidic residues" evidence="4">
    <location>
        <begin position="262"/>
        <end position="279"/>
    </location>
</feature>
<feature type="active site" evidence="2">
    <location>
        <position position="110"/>
    </location>
</feature>
<organism evidence="6 7">
    <name type="scientific">Botrytis hyacinthi</name>
    <dbReference type="NCBI Taxonomy" id="278943"/>
    <lineage>
        <taxon>Eukaryota</taxon>
        <taxon>Fungi</taxon>
        <taxon>Dikarya</taxon>
        <taxon>Ascomycota</taxon>
        <taxon>Pezizomycotina</taxon>
        <taxon>Leotiomycetes</taxon>
        <taxon>Helotiales</taxon>
        <taxon>Sclerotiniaceae</taxon>
        <taxon>Botrytis</taxon>
    </lineage>
</organism>
<dbReference type="GO" id="GO:0004198">
    <property type="term" value="F:calcium-dependent cysteine-type endopeptidase activity"/>
    <property type="evidence" value="ECO:0007669"/>
    <property type="project" value="InterPro"/>
</dbReference>
<name>A0A4Z1GP92_9HELO</name>